<dbReference type="Proteomes" id="UP000230069">
    <property type="component" value="Unassembled WGS sequence"/>
</dbReference>
<feature type="domain" description="F-box" evidence="2">
    <location>
        <begin position="4"/>
        <end position="37"/>
    </location>
</feature>
<dbReference type="Gene3D" id="1.20.1280.50">
    <property type="match status" value="1"/>
</dbReference>
<dbReference type="STRING" id="218851.A0A2G5ELI7"/>
<dbReference type="SUPFAM" id="SSF81383">
    <property type="entry name" value="F-box domain"/>
    <property type="match status" value="1"/>
</dbReference>
<dbReference type="PANTHER" id="PTHR44259:SF114">
    <property type="entry name" value="OS06G0707300 PROTEIN"/>
    <property type="match status" value="1"/>
</dbReference>
<evidence type="ECO:0000313" key="4">
    <source>
        <dbReference type="EMBL" id="PIA56590.1"/>
    </source>
</evidence>
<dbReference type="PANTHER" id="PTHR44259">
    <property type="entry name" value="OS07G0183000 PROTEIN-RELATED"/>
    <property type="match status" value="1"/>
</dbReference>
<dbReference type="InParanoid" id="A0A2G5ELI7"/>
<sequence length="435" mass="50242">MAVWSQLPDDLLSFIGMKLDILADRCRFRSVCKSWRCCLPPFAQPPLLMLSLEQQPPPESTEEYDEKYEYEGDDDDDEEEKEKNKKEDNSDGNPPLPLRGFVGIGGANEHDVVYKIELPEAHLRRCVGSTGNWIITIDKSGLIYLLNPFSRVQINLPRQSKFEYKFIKGSYVTPEIRRDSFTKKIILSSAGSSESNSGSINKKKCIAMAIHHWKQKLAIARPDDASWTTVHTPGTTSFVDIIFYKEHFYAVSFFGMIVVCDIDVTNDDPLHKTTPKASVVTENWLKLNCYKKIYLVEWMGELLLVIKFVEDLRKTKTEEDRRRKILPFYKTEKFELYKLDFANKKWEEVNNLEEYCLFLGDNTSVSIFANDYSLKKNCIYFTDDFTHGYRGTKTPGGLDMGVFDLEDKSIQPHYKSISTCYYSPPIWIIPTSFVK</sequence>
<accession>A0A2G5ELI7</accession>
<organism evidence="4 5">
    <name type="scientific">Aquilegia coerulea</name>
    <name type="common">Rocky mountain columbine</name>
    <dbReference type="NCBI Taxonomy" id="218851"/>
    <lineage>
        <taxon>Eukaryota</taxon>
        <taxon>Viridiplantae</taxon>
        <taxon>Streptophyta</taxon>
        <taxon>Embryophyta</taxon>
        <taxon>Tracheophyta</taxon>
        <taxon>Spermatophyta</taxon>
        <taxon>Magnoliopsida</taxon>
        <taxon>Ranunculales</taxon>
        <taxon>Ranunculaceae</taxon>
        <taxon>Thalictroideae</taxon>
        <taxon>Aquilegia</taxon>
    </lineage>
</organism>
<dbReference type="InterPro" id="IPR005174">
    <property type="entry name" value="KIB1-4_b-propeller"/>
</dbReference>
<name>A0A2G5ELI7_AQUCA</name>
<dbReference type="AlphaFoldDB" id="A0A2G5ELI7"/>
<dbReference type="InterPro" id="IPR036047">
    <property type="entry name" value="F-box-like_dom_sf"/>
</dbReference>
<evidence type="ECO:0000259" key="2">
    <source>
        <dbReference type="Pfam" id="PF00646"/>
    </source>
</evidence>
<protein>
    <submittedName>
        <fullName evidence="4">Uncharacterized protein</fullName>
    </submittedName>
</protein>
<keyword evidence="5" id="KW-1185">Reference proteome</keyword>
<proteinExistence type="predicted"/>
<feature type="domain" description="KIB1-4 beta-propeller" evidence="3">
    <location>
        <begin position="111"/>
        <end position="404"/>
    </location>
</feature>
<dbReference type="InterPro" id="IPR001810">
    <property type="entry name" value="F-box_dom"/>
</dbReference>
<dbReference type="Pfam" id="PF03478">
    <property type="entry name" value="Beta-prop_KIB1-4"/>
    <property type="match status" value="1"/>
</dbReference>
<dbReference type="Pfam" id="PF00646">
    <property type="entry name" value="F-box"/>
    <property type="match status" value="1"/>
</dbReference>
<feature type="region of interest" description="Disordered" evidence="1">
    <location>
        <begin position="53"/>
        <end position="99"/>
    </location>
</feature>
<gene>
    <name evidence="4" type="ORF">AQUCO_00700734v1</name>
</gene>
<dbReference type="OrthoDB" id="642536at2759"/>
<dbReference type="EMBL" id="KZ305024">
    <property type="protein sequence ID" value="PIA56590.1"/>
    <property type="molecule type" value="Genomic_DNA"/>
</dbReference>
<dbReference type="FunCoup" id="A0A2G5ELI7">
    <property type="interactions" value="271"/>
</dbReference>
<reference evidence="4 5" key="1">
    <citation type="submission" date="2017-09" db="EMBL/GenBank/DDBJ databases">
        <title>WGS assembly of Aquilegia coerulea Goldsmith.</title>
        <authorList>
            <person name="Hodges S."/>
            <person name="Kramer E."/>
            <person name="Nordborg M."/>
            <person name="Tomkins J."/>
            <person name="Borevitz J."/>
            <person name="Derieg N."/>
            <person name="Yan J."/>
            <person name="Mihaltcheva S."/>
            <person name="Hayes R.D."/>
            <person name="Rokhsar D."/>
        </authorList>
    </citation>
    <scope>NUCLEOTIDE SEQUENCE [LARGE SCALE GENOMIC DNA]</scope>
    <source>
        <strain evidence="5">cv. Goldsmith</strain>
    </source>
</reference>
<feature type="compositionally biased region" description="Acidic residues" evidence="1">
    <location>
        <begin position="60"/>
        <end position="80"/>
    </location>
</feature>
<evidence type="ECO:0000259" key="3">
    <source>
        <dbReference type="Pfam" id="PF03478"/>
    </source>
</evidence>
<evidence type="ECO:0000313" key="5">
    <source>
        <dbReference type="Proteomes" id="UP000230069"/>
    </source>
</evidence>
<evidence type="ECO:0000256" key="1">
    <source>
        <dbReference type="SAM" id="MobiDB-lite"/>
    </source>
</evidence>
<dbReference type="InterPro" id="IPR050942">
    <property type="entry name" value="F-box_BR-signaling"/>
</dbReference>